<dbReference type="Proteomes" id="UP000838756">
    <property type="component" value="Unassembled WGS sequence"/>
</dbReference>
<dbReference type="AlphaFoldDB" id="A0A8S4RHB6"/>
<sequence length="124" mass="13748">MLSSLLRKEACDQQWDINRLRMMMERGTDSLNVLDKGERGAPAASDVSIIPRGSGTAIRVSTESEREARCRAIDRPADHAHPGERGALMLQVKIERQPGQTRPAQLLHQGYPNHSCISYLPVSS</sequence>
<evidence type="ECO:0000256" key="1">
    <source>
        <dbReference type="SAM" id="MobiDB-lite"/>
    </source>
</evidence>
<comment type="caution">
    <text evidence="2">The sequence shown here is derived from an EMBL/GenBank/DDBJ whole genome shotgun (WGS) entry which is preliminary data.</text>
</comment>
<evidence type="ECO:0000313" key="2">
    <source>
        <dbReference type="EMBL" id="CAH2236730.1"/>
    </source>
</evidence>
<gene>
    <name evidence="2" type="primary">jg16970</name>
    <name evidence="2" type="ORF">PAEG_LOCUS14082</name>
</gene>
<accession>A0A8S4RHB6</accession>
<proteinExistence type="predicted"/>
<protein>
    <submittedName>
        <fullName evidence="2">Jg16970 protein</fullName>
    </submittedName>
</protein>
<evidence type="ECO:0000313" key="3">
    <source>
        <dbReference type="Proteomes" id="UP000838756"/>
    </source>
</evidence>
<dbReference type="OrthoDB" id="7344276at2759"/>
<keyword evidence="3" id="KW-1185">Reference proteome</keyword>
<organism evidence="2 3">
    <name type="scientific">Pararge aegeria aegeria</name>
    <dbReference type="NCBI Taxonomy" id="348720"/>
    <lineage>
        <taxon>Eukaryota</taxon>
        <taxon>Metazoa</taxon>
        <taxon>Ecdysozoa</taxon>
        <taxon>Arthropoda</taxon>
        <taxon>Hexapoda</taxon>
        <taxon>Insecta</taxon>
        <taxon>Pterygota</taxon>
        <taxon>Neoptera</taxon>
        <taxon>Endopterygota</taxon>
        <taxon>Lepidoptera</taxon>
        <taxon>Glossata</taxon>
        <taxon>Ditrysia</taxon>
        <taxon>Papilionoidea</taxon>
        <taxon>Nymphalidae</taxon>
        <taxon>Satyrinae</taxon>
        <taxon>Satyrini</taxon>
        <taxon>Parargina</taxon>
        <taxon>Pararge</taxon>
    </lineage>
</organism>
<name>A0A8S4RHB6_9NEOP</name>
<dbReference type="EMBL" id="CAKXAJ010025218">
    <property type="protein sequence ID" value="CAH2236730.1"/>
    <property type="molecule type" value="Genomic_DNA"/>
</dbReference>
<feature type="region of interest" description="Disordered" evidence="1">
    <location>
        <begin position="33"/>
        <end position="65"/>
    </location>
</feature>
<reference evidence="2" key="1">
    <citation type="submission" date="2022-03" db="EMBL/GenBank/DDBJ databases">
        <authorList>
            <person name="Lindestad O."/>
        </authorList>
    </citation>
    <scope>NUCLEOTIDE SEQUENCE</scope>
</reference>